<evidence type="ECO:0000256" key="1">
    <source>
        <dbReference type="SAM" id="MobiDB-lite"/>
    </source>
</evidence>
<evidence type="ECO:0000313" key="3">
    <source>
        <dbReference type="Proteomes" id="UP001189429"/>
    </source>
</evidence>
<name>A0ABN9T856_9DINO</name>
<organism evidence="2 3">
    <name type="scientific">Prorocentrum cordatum</name>
    <dbReference type="NCBI Taxonomy" id="2364126"/>
    <lineage>
        <taxon>Eukaryota</taxon>
        <taxon>Sar</taxon>
        <taxon>Alveolata</taxon>
        <taxon>Dinophyceae</taxon>
        <taxon>Prorocentrales</taxon>
        <taxon>Prorocentraceae</taxon>
        <taxon>Prorocentrum</taxon>
    </lineage>
</organism>
<evidence type="ECO:0000313" key="2">
    <source>
        <dbReference type="EMBL" id="CAK0840829.1"/>
    </source>
</evidence>
<keyword evidence="3" id="KW-1185">Reference proteome</keyword>
<feature type="non-terminal residue" evidence="2">
    <location>
        <position position="1"/>
    </location>
</feature>
<evidence type="ECO:0008006" key="4">
    <source>
        <dbReference type="Google" id="ProtNLM"/>
    </source>
</evidence>
<dbReference type="EMBL" id="CAUYUJ010014404">
    <property type="protein sequence ID" value="CAK0840829.1"/>
    <property type="molecule type" value="Genomic_DNA"/>
</dbReference>
<proteinExistence type="predicted"/>
<feature type="region of interest" description="Disordered" evidence="1">
    <location>
        <begin position="1"/>
        <end position="69"/>
    </location>
</feature>
<sequence>GLAFAEPQRTALVRPPARARGPLPRRPLWRARHPRPPAAGRGGAGHPGGARGARPRRGRPGRGDAAEPPAVAFAALRDGCIAMYPLEQPGPGAAAAQAGARPRQALPTRELTPKLGGGPALCCLPVGVPRQTPAEAAAPAPGILAAGYALGRLAAWELPSGNRCTPGCWEARG</sequence>
<feature type="compositionally biased region" description="Gly residues" evidence="1">
    <location>
        <begin position="40"/>
        <end position="51"/>
    </location>
</feature>
<accession>A0ABN9T856</accession>
<gene>
    <name evidence="2" type="ORF">PCOR1329_LOCUS36171</name>
</gene>
<dbReference type="Proteomes" id="UP001189429">
    <property type="component" value="Unassembled WGS sequence"/>
</dbReference>
<protein>
    <recommendedName>
        <fullName evidence="4">Cilia- and flagella-associated protein 43</fullName>
    </recommendedName>
</protein>
<comment type="caution">
    <text evidence="2">The sequence shown here is derived from an EMBL/GenBank/DDBJ whole genome shotgun (WGS) entry which is preliminary data.</text>
</comment>
<reference evidence="2" key="1">
    <citation type="submission" date="2023-10" db="EMBL/GenBank/DDBJ databases">
        <authorList>
            <person name="Chen Y."/>
            <person name="Shah S."/>
            <person name="Dougan E. K."/>
            <person name="Thang M."/>
            <person name="Chan C."/>
        </authorList>
    </citation>
    <scope>NUCLEOTIDE SEQUENCE [LARGE SCALE GENOMIC DNA]</scope>
</reference>